<dbReference type="OrthoDB" id="411466at2759"/>
<feature type="non-terminal residue" evidence="2">
    <location>
        <position position="1"/>
    </location>
</feature>
<organism evidence="2 3">
    <name type="scientific">Symbiodinium pilosum</name>
    <name type="common">Dinoflagellate</name>
    <dbReference type="NCBI Taxonomy" id="2952"/>
    <lineage>
        <taxon>Eukaryota</taxon>
        <taxon>Sar</taxon>
        <taxon>Alveolata</taxon>
        <taxon>Dinophyceae</taxon>
        <taxon>Suessiales</taxon>
        <taxon>Symbiodiniaceae</taxon>
        <taxon>Symbiodinium</taxon>
    </lineage>
</organism>
<proteinExistence type="predicted"/>
<gene>
    <name evidence="2" type="ORF">SPIL2461_LOCUS7249</name>
</gene>
<dbReference type="AlphaFoldDB" id="A0A812NKR2"/>
<keyword evidence="1" id="KW-0175">Coiled coil</keyword>
<accession>A0A812NKR2</accession>
<dbReference type="EMBL" id="CAJNIZ010011155">
    <property type="protein sequence ID" value="CAE7315722.1"/>
    <property type="molecule type" value="Genomic_DNA"/>
</dbReference>
<sequence>ALAESIVDAFGNDALLNMLRTEDQFTHAAFVCEAFLHKYQKEGVKDLDLPPCYKDSYQAIRLACSGILAIYTPIPGYGGSSAGDAAALLQYNGNNSLLNAVKRLLTSTEAWKKAVMETLALGAVAVKEGPRLRQLTSLVEERKDKVTMTDEFAEGLDCLRNLSSELRAGAMEELENALAQRAKVLARAYVQVTDVSTIDVKDLSLISYALGRLLQFEGVADAKRCFDEWQGGLAQALCSQELQGMAQRYELNPEAGLDIAELLGVLKKVQNAKDVPVTQPALVLLGALRAAIAHKVVKQEEVPTQTISVCESFLKIVFADHPGQAWLQSQLELVKAVEVRRMRLSAWMKLGQSAEERLGHDQKTARFAGLLQASGQLEKAAKDAAKLQKKLEAEAKDDQNFPDAILEFNFGSLTQPDSDELATEVGAWLKMVKQQLVDAGKRLSEQCKDFHLPESSWKLQIQTPDNEQPSFAKVMEVAGSLLDDLDAEGLAATLKDMLK</sequence>
<protein>
    <submittedName>
        <fullName evidence="2">Uncharacterized protein</fullName>
    </submittedName>
</protein>
<name>A0A812NKR2_SYMPI</name>
<comment type="caution">
    <text evidence="2">The sequence shown here is derived from an EMBL/GenBank/DDBJ whole genome shotgun (WGS) entry which is preliminary data.</text>
</comment>
<evidence type="ECO:0000256" key="1">
    <source>
        <dbReference type="SAM" id="Coils"/>
    </source>
</evidence>
<evidence type="ECO:0000313" key="3">
    <source>
        <dbReference type="Proteomes" id="UP000649617"/>
    </source>
</evidence>
<feature type="coiled-coil region" evidence="1">
    <location>
        <begin position="370"/>
        <end position="397"/>
    </location>
</feature>
<reference evidence="2" key="1">
    <citation type="submission" date="2021-02" db="EMBL/GenBank/DDBJ databases">
        <authorList>
            <person name="Dougan E. K."/>
            <person name="Rhodes N."/>
            <person name="Thang M."/>
            <person name="Chan C."/>
        </authorList>
    </citation>
    <scope>NUCLEOTIDE SEQUENCE</scope>
</reference>
<evidence type="ECO:0000313" key="2">
    <source>
        <dbReference type="EMBL" id="CAE7315722.1"/>
    </source>
</evidence>
<keyword evidence="3" id="KW-1185">Reference proteome</keyword>
<feature type="non-terminal residue" evidence="2">
    <location>
        <position position="499"/>
    </location>
</feature>
<dbReference type="Proteomes" id="UP000649617">
    <property type="component" value="Unassembled WGS sequence"/>
</dbReference>